<keyword evidence="7 9" id="KW-0482">Metalloprotease</keyword>
<dbReference type="EMBL" id="CP003620">
    <property type="protein sequence ID" value="AFZ13404.1"/>
    <property type="molecule type" value="Genomic_DNA"/>
</dbReference>
<dbReference type="PANTHER" id="PTHR43126">
    <property type="entry name" value="D-ALANYL-D-ALANINE DIPEPTIDASE"/>
    <property type="match status" value="1"/>
</dbReference>
<keyword evidence="13" id="KW-1185">Reference proteome</keyword>
<keyword evidence="8" id="KW-0961">Cell wall biogenesis/degradation</keyword>
<evidence type="ECO:0000256" key="3">
    <source>
        <dbReference type="ARBA" id="ARBA00022723"/>
    </source>
</evidence>
<feature type="active site" description="Proton donor/acceptor" evidence="9">
    <location>
        <position position="216"/>
    </location>
</feature>
<feature type="chain" id="PRO_5003937760" description="D-alanyl-D-alanine dipeptidase" evidence="11">
    <location>
        <begin position="22"/>
        <end position="238"/>
    </location>
</feature>
<keyword evidence="3 9" id="KW-0479">Metal-binding</keyword>
<dbReference type="EC" id="3.4.13.22" evidence="9"/>
<dbReference type="CDD" id="cd14840">
    <property type="entry name" value="D-Ala-D-Ala_dipeptidase_Aad"/>
    <property type="match status" value="1"/>
</dbReference>
<dbReference type="GO" id="GO:0071555">
    <property type="term" value="P:cell wall organization"/>
    <property type="evidence" value="ECO:0007669"/>
    <property type="project" value="UniProtKB-KW"/>
</dbReference>
<dbReference type="GO" id="GO:0160237">
    <property type="term" value="F:D-Ala-D-Ala dipeptidase activity"/>
    <property type="evidence" value="ECO:0007669"/>
    <property type="project" value="UniProtKB-EC"/>
</dbReference>
<feature type="compositionally biased region" description="Polar residues" evidence="10">
    <location>
        <begin position="34"/>
        <end position="54"/>
    </location>
</feature>
<feature type="region of interest" description="Disordered" evidence="10">
    <location>
        <begin position="34"/>
        <end position="55"/>
    </location>
</feature>
<dbReference type="NCBIfam" id="NF007557">
    <property type="entry name" value="PRK10178.1"/>
    <property type="match status" value="1"/>
</dbReference>
<evidence type="ECO:0000256" key="1">
    <source>
        <dbReference type="ARBA" id="ARBA00001362"/>
    </source>
</evidence>
<dbReference type="InterPro" id="IPR000755">
    <property type="entry name" value="A_A_dipeptidase"/>
</dbReference>
<dbReference type="PROSITE" id="PS51257">
    <property type="entry name" value="PROKAR_LIPOPROTEIN"/>
    <property type="match status" value="1"/>
</dbReference>
<evidence type="ECO:0000313" key="13">
    <source>
        <dbReference type="Proteomes" id="UP000010472"/>
    </source>
</evidence>
<dbReference type="PANTHER" id="PTHR43126:SF1">
    <property type="entry name" value="D-ALANYL-D-ALANINE DIPEPTIDASE"/>
    <property type="match status" value="1"/>
</dbReference>
<dbReference type="GO" id="GO:0006508">
    <property type="term" value="P:proteolysis"/>
    <property type="evidence" value="ECO:0007669"/>
    <property type="project" value="UniProtKB-KW"/>
</dbReference>
<evidence type="ECO:0000256" key="8">
    <source>
        <dbReference type="ARBA" id="ARBA00023316"/>
    </source>
</evidence>
<evidence type="ECO:0000256" key="6">
    <source>
        <dbReference type="ARBA" id="ARBA00022997"/>
    </source>
</evidence>
<dbReference type="Pfam" id="PF01427">
    <property type="entry name" value="Peptidase_M15"/>
    <property type="match status" value="1"/>
</dbReference>
<evidence type="ECO:0000256" key="2">
    <source>
        <dbReference type="ARBA" id="ARBA00022670"/>
    </source>
</evidence>
<evidence type="ECO:0000256" key="9">
    <source>
        <dbReference type="HAMAP-Rule" id="MF_01924"/>
    </source>
</evidence>
<evidence type="ECO:0000256" key="5">
    <source>
        <dbReference type="ARBA" id="ARBA00022833"/>
    </source>
</evidence>
<feature type="signal peptide" evidence="11">
    <location>
        <begin position="1"/>
        <end position="21"/>
    </location>
</feature>
<keyword evidence="5 9" id="KW-0862">Zinc</keyword>
<feature type="site" description="Transition state stabilizer" evidence="9">
    <location>
        <position position="125"/>
    </location>
</feature>
<feature type="binding site" evidence="9">
    <location>
        <position position="159"/>
    </location>
    <ligand>
        <name>Zn(2+)</name>
        <dbReference type="ChEBI" id="CHEBI:29105"/>
        <note>catalytic</note>
    </ligand>
</feature>
<dbReference type="STRING" id="1173022.Cri9333_2538"/>
<evidence type="ECO:0000256" key="10">
    <source>
        <dbReference type="SAM" id="MobiDB-lite"/>
    </source>
</evidence>
<keyword evidence="2 9" id="KW-0645">Protease</keyword>
<keyword evidence="11" id="KW-0732">Signal</keyword>
<dbReference type="PATRIC" id="fig|1173022.3.peg.2745"/>
<comment type="cofactor">
    <cofactor evidence="9">
        <name>Zn(2+)</name>
        <dbReference type="ChEBI" id="CHEBI:29105"/>
    </cofactor>
    <text evidence="9">Binds 1 zinc ion per subunit.</text>
</comment>
<dbReference type="HOGENOM" id="CLU_060744_1_1_3"/>
<dbReference type="KEGG" id="cep:Cri9333_2538"/>
<dbReference type="eggNOG" id="COG2173">
    <property type="taxonomic scope" value="Bacteria"/>
</dbReference>
<keyword evidence="6 9" id="KW-0224">Dipeptidase</keyword>
<comment type="similarity">
    <text evidence="9">Belongs to the peptidase M15D family.</text>
</comment>
<evidence type="ECO:0000256" key="7">
    <source>
        <dbReference type="ARBA" id="ARBA00023049"/>
    </source>
</evidence>
<comment type="function">
    <text evidence="9">Catalyzes hydrolysis of the D-alanyl-D-alanine dipeptide.</text>
</comment>
<comment type="catalytic activity">
    <reaction evidence="1 9">
        <text>D-alanyl-D-alanine + H2O = 2 D-alanine</text>
        <dbReference type="Rhea" id="RHEA:20661"/>
        <dbReference type="ChEBI" id="CHEBI:15377"/>
        <dbReference type="ChEBI" id="CHEBI:57416"/>
        <dbReference type="ChEBI" id="CHEBI:57822"/>
        <dbReference type="EC" id="3.4.13.22"/>
    </reaction>
</comment>
<dbReference type="InterPro" id="IPR009045">
    <property type="entry name" value="Zn_M74/Hedgehog-like"/>
</dbReference>
<protein>
    <recommendedName>
        <fullName evidence="9">D-alanyl-D-alanine dipeptidase</fullName>
        <shortName evidence="9">D-Ala-D-Ala dipeptidase</shortName>
        <ecNumber evidence="9">3.4.13.22</ecNumber>
    </recommendedName>
</protein>
<dbReference type="OrthoDB" id="9801430at2"/>
<dbReference type="GO" id="GO:0008237">
    <property type="term" value="F:metallopeptidase activity"/>
    <property type="evidence" value="ECO:0007669"/>
    <property type="project" value="UniProtKB-KW"/>
</dbReference>
<gene>
    <name evidence="12" type="ORF">Cri9333_2538</name>
</gene>
<accession>K9W0T4</accession>
<dbReference type="AlphaFoldDB" id="K9W0T4"/>
<dbReference type="GO" id="GO:0008270">
    <property type="term" value="F:zinc ion binding"/>
    <property type="evidence" value="ECO:0007669"/>
    <property type="project" value="UniProtKB-UniRule"/>
</dbReference>
<evidence type="ECO:0000256" key="4">
    <source>
        <dbReference type="ARBA" id="ARBA00022801"/>
    </source>
</evidence>
<sequence length="238" mass="27061">MCPKSLKFVGVMTLIPFLSVACNKDTSISVAPTVNSSTTPTAVENPSSQSQPTQKIDDSQLIDIHSVNKNILIDIRYATENNFMKRKVYPVARCLLRFSVAEKLSKVQEELAQQGLGLKVYDCYRPLSVQKQMWKIVSDPRYVANPSTGSRHNRGAAVDVTLVDRTGKELEMPSEYDNFTARAHRNYSNISDQAKKNRLLLEEMMQKHQFVGLPTEWWHFDARGWEKFPLLDVPLDNV</sequence>
<dbReference type="Proteomes" id="UP000010472">
    <property type="component" value="Chromosome"/>
</dbReference>
<dbReference type="SUPFAM" id="SSF55166">
    <property type="entry name" value="Hedgehog/DD-peptidase"/>
    <property type="match status" value="1"/>
</dbReference>
<dbReference type="HAMAP" id="MF_01924">
    <property type="entry name" value="A_A_dipeptidase"/>
    <property type="match status" value="1"/>
</dbReference>
<name>K9W0T4_9CYAN</name>
<organism evidence="12 13">
    <name type="scientific">Crinalium epipsammum PCC 9333</name>
    <dbReference type="NCBI Taxonomy" id="1173022"/>
    <lineage>
        <taxon>Bacteria</taxon>
        <taxon>Bacillati</taxon>
        <taxon>Cyanobacteriota</taxon>
        <taxon>Cyanophyceae</taxon>
        <taxon>Gomontiellales</taxon>
        <taxon>Gomontiellaceae</taxon>
        <taxon>Crinalium</taxon>
    </lineage>
</organism>
<proteinExistence type="inferred from homology"/>
<dbReference type="Gene3D" id="3.30.1380.10">
    <property type="match status" value="1"/>
</dbReference>
<feature type="binding site" evidence="9">
    <location>
        <position position="152"/>
    </location>
    <ligand>
        <name>Zn(2+)</name>
        <dbReference type="ChEBI" id="CHEBI:29105"/>
        <note>catalytic</note>
    </ligand>
</feature>
<evidence type="ECO:0000256" key="11">
    <source>
        <dbReference type="SAM" id="SignalP"/>
    </source>
</evidence>
<evidence type="ECO:0000313" key="12">
    <source>
        <dbReference type="EMBL" id="AFZ13404.1"/>
    </source>
</evidence>
<feature type="binding site" evidence="9">
    <location>
        <position position="219"/>
    </location>
    <ligand>
        <name>Zn(2+)</name>
        <dbReference type="ChEBI" id="CHEBI:29105"/>
        <note>catalytic</note>
    </ligand>
</feature>
<keyword evidence="4 9" id="KW-0378">Hydrolase</keyword>
<reference evidence="12 13" key="1">
    <citation type="submission" date="2012-06" db="EMBL/GenBank/DDBJ databases">
        <title>Finished chromosome of genome of Crinalium epipsammum PCC 9333.</title>
        <authorList>
            <consortium name="US DOE Joint Genome Institute"/>
            <person name="Gugger M."/>
            <person name="Coursin T."/>
            <person name="Rippka R."/>
            <person name="Tandeau De Marsac N."/>
            <person name="Huntemann M."/>
            <person name="Wei C.-L."/>
            <person name="Han J."/>
            <person name="Detter J.C."/>
            <person name="Han C."/>
            <person name="Tapia R."/>
            <person name="Davenport K."/>
            <person name="Daligault H."/>
            <person name="Erkkila T."/>
            <person name="Gu W."/>
            <person name="Munk A.C.C."/>
            <person name="Teshima H."/>
            <person name="Xu Y."/>
            <person name="Chain P."/>
            <person name="Chen A."/>
            <person name="Krypides N."/>
            <person name="Mavromatis K."/>
            <person name="Markowitz V."/>
            <person name="Szeto E."/>
            <person name="Ivanova N."/>
            <person name="Mikhailova N."/>
            <person name="Ovchinnikova G."/>
            <person name="Pagani I."/>
            <person name="Pati A."/>
            <person name="Goodwin L."/>
            <person name="Peters L."/>
            <person name="Pitluck S."/>
            <person name="Woyke T."/>
            <person name="Kerfeld C."/>
        </authorList>
    </citation>
    <scope>NUCLEOTIDE SEQUENCE [LARGE SCALE GENOMIC DNA]</scope>
    <source>
        <strain evidence="12 13">PCC 9333</strain>
    </source>
</reference>